<feature type="compositionally biased region" description="Polar residues" evidence="1">
    <location>
        <begin position="337"/>
        <end position="346"/>
    </location>
</feature>
<name>A0A0F4Z7B1_9PEZI</name>
<dbReference type="GO" id="GO:0001727">
    <property type="term" value="F:lipid kinase activity"/>
    <property type="evidence" value="ECO:0007669"/>
    <property type="project" value="TreeGrafter"/>
</dbReference>
<dbReference type="EMBL" id="LAEV01002193">
    <property type="protein sequence ID" value="KKA26392.1"/>
    <property type="molecule type" value="Genomic_DNA"/>
</dbReference>
<dbReference type="Gene3D" id="2.60.200.40">
    <property type="match status" value="1"/>
</dbReference>
<reference evidence="3 4" key="1">
    <citation type="submission" date="2015-03" db="EMBL/GenBank/DDBJ databases">
        <authorList>
            <person name="Radwan O."/>
            <person name="Al-Naeli F.A."/>
            <person name="Rendon G.A."/>
            <person name="Fields C."/>
        </authorList>
    </citation>
    <scope>NUCLEOTIDE SEQUENCE [LARGE SCALE GENOMIC DNA]</scope>
    <source>
        <strain evidence="3">CR-DP1</strain>
    </source>
</reference>
<gene>
    <name evidence="3" type="ORF">TD95_001374</name>
</gene>
<dbReference type="SUPFAM" id="SSF111331">
    <property type="entry name" value="NAD kinase/diacylglycerol kinase-like"/>
    <property type="match status" value="1"/>
</dbReference>
<dbReference type="OrthoDB" id="3853857at2759"/>
<sequence>MTANELSEPAADIPALETPLKLSGKRTLALQEHQLVFEEPSSIEIPFYNVLWVEAKDNTLTLDYVERQNNDLVVRKLTGEVSDVATEALTAWADTVMDRAYKKAKRNKRALVLVNPASGPGGAVKRWSTKSKPIFEAARMSMDIIVTTHGGQAIEICEKMDINNFDIVVGCAGDGMPYEIFNGLGKRADASHALAKISVAHIPCGSGNGMSCNLYGSHKPSVAALGIVKGVSTPLDLVSVTQGETRLLSFMSQNVGIIAECDLATENLRWMGDNRFVVGFLQRVMSGSKYPCDIAAKVEIDEVKGIKEHYHREQSQVDLNVSSAMKQQGADADGESSADTQNQQNKGLPPLKYGTTTDPLPEDWEVVKSDKLGCLYVGNMAYMDRTNNFFSAACTNDGLLDMITVDADIGTMAWIKLMDYVEKGKLLDHDLVRYKKVSAFRVTPRDQQDGYISIDGERIPFGPFQCEVHRGLGRVISKNGTFEGPGPGSWDKVSMAERLHA</sequence>
<accession>A0A0F4Z7B1</accession>
<dbReference type="AlphaFoldDB" id="A0A0F4Z7B1"/>
<dbReference type="Proteomes" id="UP000033483">
    <property type="component" value="Unassembled WGS sequence"/>
</dbReference>
<dbReference type="GO" id="GO:0005524">
    <property type="term" value="F:ATP binding"/>
    <property type="evidence" value="ECO:0007669"/>
    <property type="project" value="UniProtKB-KW"/>
</dbReference>
<evidence type="ECO:0000259" key="2">
    <source>
        <dbReference type="PROSITE" id="PS50146"/>
    </source>
</evidence>
<feature type="domain" description="DAGKc" evidence="2">
    <location>
        <begin position="105"/>
        <end position="244"/>
    </location>
</feature>
<protein>
    <recommendedName>
        <fullName evidence="2">DAGKc domain-containing protein</fullName>
    </recommendedName>
</protein>
<feature type="region of interest" description="Disordered" evidence="1">
    <location>
        <begin position="323"/>
        <end position="357"/>
    </location>
</feature>
<dbReference type="PANTHER" id="PTHR12358:SF31">
    <property type="entry name" value="ACYLGLYCEROL KINASE, MITOCHONDRIAL"/>
    <property type="match status" value="1"/>
</dbReference>
<dbReference type="InterPro" id="IPR055916">
    <property type="entry name" value="DUF7493"/>
</dbReference>
<dbReference type="InterPro" id="IPR017438">
    <property type="entry name" value="ATP-NAD_kinase_N"/>
</dbReference>
<dbReference type="GO" id="GO:0046512">
    <property type="term" value="P:sphingosine biosynthetic process"/>
    <property type="evidence" value="ECO:0007669"/>
    <property type="project" value="TreeGrafter"/>
</dbReference>
<dbReference type="Pfam" id="PF00781">
    <property type="entry name" value="DAGK_cat"/>
    <property type="match status" value="1"/>
</dbReference>
<comment type="caution">
    <text evidence="3">The sequence shown here is derived from an EMBL/GenBank/DDBJ whole genome shotgun (WGS) entry which is preliminary data.</text>
</comment>
<proteinExistence type="predicted"/>
<evidence type="ECO:0000313" key="4">
    <source>
        <dbReference type="Proteomes" id="UP000033483"/>
    </source>
</evidence>
<dbReference type="SMART" id="SM00046">
    <property type="entry name" value="DAGKc"/>
    <property type="match status" value="1"/>
</dbReference>
<dbReference type="PANTHER" id="PTHR12358">
    <property type="entry name" value="SPHINGOSINE KINASE"/>
    <property type="match status" value="1"/>
</dbReference>
<dbReference type="GO" id="GO:0005737">
    <property type="term" value="C:cytoplasm"/>
    <property type="evidence" value="ECO:0007669"/>
    <property type="project" value="TreeGrafter"/>
</dbReference>
<dbReference type="Gene3D" id="3.40.50.10330">
    <property type="entry name" value="Probable inorganic polyphosphate/atp-NAD kinase, domain 1"/>
    <property type="match status" value="1"/>
</dbReference>
<organism evidence="3 4">
    <name type="scientific">Thielaviopsis punctulata</name>
    <dbReference type="NCBI Taxonomy" id="72032"/>
    <lineage>
        <taxon>Eukaryota</taxon>
        <taxon>Fungi</taxon>
        <taxon>Dikarya</taxon>
        <taxon>Ascomycota</taxon>
        <taxon>Pezizomycotina</taxon>
        <taxon>Sordariomycetes</taxon>
        <taxon>Hypocreomycetidae</taxon>
        <taxon>Microascales</taxon>
        <taxon>Ceratocystidaceae</taxon>
        <taxon>Thielaviopsis</taxon>
    </lineage>
</organism>
<evidence type="ECO:0000256" key="1">
    <source>
        <dbReference type="SAM" id="MobiDB-lite"/>
    </source>
</evidence>
<dbReference type="InterPro" id="IPR016064">
    <property type="entry name" value="NAD/diacylglycerol_kinase_sf"/>
</dbReference>
<evidence type="ECO:0000313" key="3">
    <source>
        <dbReference type="EMBL" id="KKA26392.1"/>
    </source>
</evidence>
<keyword evidence="4" id="KW-1185">Reference proteome</keyword>
<dbReference type="InterPro" id="IPR001206">
    <property type="entry name" value="Diacylglycerol_kinase_cat_dom"/>
</dbReference>
<dbReference type="Pfam" id="PF24321">
    <property type="entry name" value="DUF7493"/>
    <property type="match status" value="1"/>
</dbReference>
<dbReference type="PROSITE" id="PS50146">
    <property type="entry name" value="DAGK"/>
    <property type="match status" value="1"/>
</dbReference>
<dbReference type="GO" id="GO:0016020">
    <property type="term" value="C:membrane"/>
    <property type="evidence" value="ECO:0007669"/>
    <property type="project" value="TreeGrafter"/>
</dbReference>
<dbReference type="InterPro" id="IPR050187">
    <property type="entry name" value="Lipid_Phosphate_FormReg"/>
</dbReference>